<dbReference type="GO" id="GO:0009279">
    <property type="term" value="C:cell outer membrane"/>
    <property type="evidence" value="ECO:0007669"/>
    <property type="project" value="UniProtKB-SubCell"/>
</dbReference>
<evidence type="ECO:0000259" key="7">
    <source>
        <dbReference type="Pfam" id="PF07980"/>
    </source>
</evidence>
<feature type="domain" description="RagB/SusD" evidence="7">
    <location>
        <begin position="315"/>
        <end position="457"/>
    </location>
</feature>
<dbReference type="SUPFAM" id="SSF48452">
    <property type="entry name" value="TPR-like"/>
    <property type="match status" value="1"/>
</dbReference>
<evidence type="ECO:0000259" key="8">
    <source>
        <dbReference type="Pfam" id="PF14322"/>
    </source>
</evidence>
<dbReference type="CDD" id="cd08977">
    <property type="entry name" value="SusD"/>
    <property type="match status" value="1"/>
</dbReference>
<feature type="domain" description="SusD-like N-terminal" evidence="8">
    <location>
        <begin position="25"/>
        <end position="222"/>
    </location>
</feature>
<comment type="subcellular location">
    <subcellularLocation>
        <location evidence="1">Cell outer membrane</location>
    </subcellularLocation>
</comment>
<sequence>MKNLKFPTITILLFSSLLLYACDSFLETGPPKDQVSAENAFQDPKSAEATILGLYSNMNSFNNQFNSGLLAILMASTADDYYSAFTSYDEYKLNNITSNSSYLDRLWIQPYGFIGHANKIIEGIEKSSLPEKVKKQISGEARFARSFQYFYLVNLFNKIPLVKTTDVDEANSIGQSTMEDIYRFLVEDLNQAEADLEEQYQGSERVRPNKGTASSLLARVYLYKGDWENAEIHSTKVIEDSRYKLLDNLNDVFLKTSQEAIWQIQTVNKSTAGVNTWEGFTFVPANPTARGYYNVFESTMDSFEQQDKRKQDWLKPYTIASGTYYLPYKYKVRTNIGNPVTEYNMVLRLAEQYLIRAEARLKLNKKALALSDINIIRKRAGLQPLVEPLSDEQVALAIEKEKHLELLGEWGHRWFDLNRTKRAVTVLSQTKGNFTQDDTRIPIPQSILLSNPQLKQNDEN</sequence>
<feature type="chain" id="PRO_5026805405" evidence="6">
    <location>
        <begin position="22"/>
        <end position="460"/>
    </location>
</feature>
<dbReference type="Pfam" id="PF14322">
    <property type="entry name" value="SusD-like_3"/>
    <property type="match status" value="1"/>
</dbReference>
<comment type="similarity">
    <text evidence="2">Belongs to the SusD family.</text>
</comment>
<dbReference type="AlphaFoldDB" id="A0A6N8L2C2"/>
<organism evidence="9 10">
    <name type="scientific">Sphingobacterium humi</name>
    <dbReference type="NCBI Taxonomy" id="1796905"/>
    <lineage>
        <taxon>Bacteria</taxon>
        <taxon>Pseudomonadati</taxon>
        <taxon>Bacteroidota</taxon>
        <taxon>Sphingobacteriia</taxon>
        <taxon>Sphingobacteriales</taxon>
        <taxon>Sphingobacteriaceae</taxon>
        <taxon>Sphingobacterium</taxon>
    </lineage>
</organism>
<evidence type="ECO:0000256" key="2">
    <source>
        <dbReference type="ARBA" id="ARBA00006275"/>
    </source>
</evidence>
<dbReference type="OrthoDB" id="621570at2"/>
<keyword evidence="3 6" id="KW-0732">Signal</keyword>
<evidence type="ECO:0000313" key="9">
    <source>
        <dbReference type="EMBL" id="MVZ63870.1"/>
    </source>
</evidence>
<name>A0A6N8L2C2_9SPHI</name>
<feature type="signal peptide" evidence="6">
    <location>
        <begin position="1"/>
        <end position="21"/>
    </location>
</feature>
<dbReference type="InterPro" id="IPR012944">
    <property type="entry name" value="SusD_RagB_dom"/>
</dbReference>
<dbReference type="InterPro" id="IPR011990">
    <property type="entry name" value="TPR-like_helical_dom_sf"/>
</dbReference>
<keyword evidence="10" id="KW-1185">Reference proteome</keyword>
<evidence type="ECO:0000256" key="3">
    <source>
        <dbReference type="ARBA" id="ARBA00022729"/>
    </source>
</evidence>
<dbReference type="InterPro" id="IPR033985">
    <property type="entry name" value="SusD-like_N"/>
</dbReference>
<comment type="caution">
    <text evidence="9">The sequence shown here is derived from an EMBL/GenBank/DDBJ whole genome shotgun (WGS) entry which is preliminary data.</text>
</comment>
<dbReference type="PROSITE" id="PS51257">
    <property type="entry name" value="PROKAR_LIPOPROTEIN"/>
    <property type="match status" value="1"/>
</dbReference>
<gene>
    <name evidence="9" type="ORF">GQF63_17750</name>
</gene>
<evidence type="ECO:0000256" key="5">
    <source>
        <dbReference type="ARBA" id="ARBA00023237"/>
    </source>
</evidence>
<reference evidence="9 10" key="1">
    <citation type="submission" date="2019-12" db="EMBL/GenBank/DDBJ databases">
        <authorList>
            <person name="Dong K."/>
        </authorList>
    </citation>
    <scope>NUCLEOTIDE SEQUENCE [LARGE SCALE GENOMIC DNA]</scope>
    <source>
        <strain evidence="9 10">JCM 31225</strain>
    </source>
</reference>
<proteinExistence type="inferred from homology"/>
<evidence type="ECO:0000256" key="4">
    <source>
        <dbReference type="ARBA" id="ARBA00023136"/>
    </source>
</evidence>
<dbReference type="EMBL" id="WSQA01000016">
    <property type="protein sequence ID" value="MVZ63870.1"/>
    <property type="molecule type" value="Genomic_DNA"/>
</dbReference>
<dbReference type="RefSeq" id="WP_160370588.1">
    <property type="nucleotide sequence ID" value="NZ_WSQA01000016.1"/>
</dbReference>
<keyword evidence="4" id="KW-0472">Membrane</keyword>
<dbReference type="Gene3D" id="1.25.40.390">
    <property type="match status" value="1"/>
</dbReference>
<accession>A0A6N8L2C2</accession>
<evidence type="ECO:0000256" key="1">
    <source>
        <dbReference type="ARBA" id="ARBA00004442"/>
    </source>
</evidence>
<evidence type="ECO:0000313" key="10">
    <source>
        <dbReference type="Proteomes" id="UP000435036"/>
    </source>
</evidence>
<dbReference type="Pfam" id="PF07980">
    <property type="entry name" value="SusD_RagB"/>
    <property type="match status" value="1"/>
</dbReference>
<dbReference type="Proteomes" id="UP000435036">
    <property type="component" value="Unassembled WGS sequence"/>
</dbReference>
<keyword evidence="5" id="KW-0998">Cell outer membrane</keyword>
<protein>
    <submittedName>
        <fullName evidence="9">RagB/SusD family nutrient uptake outer membrane protein</fullName>
    </submittedName>
</protein>
<evidence type="ECO:0000256" key="6">
    <source>
        <dbReference type="SAM" id="SignalP"/>
    </source>
</evidence>